<keyword evidence="2" id="KW-0436">Ligase</keyword>
<dbReference type="OrthoDB" id="6017841at2759"/>
<evidence type="ECO:0000256" key="2">
    <source>
        <dbReference type="ARBA" id="ARBA00022598"/>
    </source>
</evidence>
<dbReference type="AlphaFoldDB" id="A0A0C2N107"/>
<keyword evidence="7" id="KW-0472">Membrane</keyword>
<dbReference type="EMBL" id="JWZT01003130">
    <property type="protein sequence ID" value="KII67562.1"/>
    <property type="molecule type" value="Genomic_DNA"/>
</dbReference>
<accession>A0A0C2N107</accession>
<dbReference type="GO" id="GO:0016020">
    <property type="term" value="C:membrane"/>
    <property type="evidence" value="ECO:0007669"/>
    <property type="project" value="TreeGrafter"/>
</dbReference>
<gene>
    <name evidence="9" type="ORF">RF11_14293</name>
</gene>
<keyword evidence="4" id="KW-0443">Lipid metabolism</keyword>
<comment type="similarity">
    <text evidence="1">Belongs to the ATP-dependent AMP-binding enzyme family.</text>
</comment>
<feature type="domain" description="AMP-dependent synthetase/ligase" evidence="8">
    <location>
        <begin position="122"/>
        <end position="539"/>
    </location>
</feature>
<dbReference type="Proteomes" id="UP000031668">
    <property type="component" value="Unassembled WGS sequence"/>
</dbReference>
<keyword evidence="3" id="KW-0547">Nucleotide-binding</keyword>
<organism evidence="9 10">
    <name type="scientific">Thelohanellus kitauei</name>
    <name type="common">Myxosporean</name>
    <dbReference type="NCBI Taxonomy" id="669202"/>
    <lineage>
        <taxon>Eukaryota</taxon>
        <taxon>Metazoa</taxon>
        <taxon>Cnidaria</taxon>
        <taxon>Myxozoa</taxon>
        <taxon>Myxosporea</taxon>
        <taxon>Bivalvulida</taxon>
        <taxon>Platysporina</taxon>
        <taxon>Myxobolidae</taxon>
        <taxon>Thelohanellus</taxon>
    </lineage>
</organism>
<evidence type="ECO:0000256" key="7">
    <source>
        <dbReference type="SAM" id="Phobius"/>
    </source>
</evidence>
<dbReference type="Gene3D" id="3.40.50.12780">
    <property type="entry name" value="N-terminal domain of ligase-like"/>
    <property type="match status" value="1"/>
</dbReference>
<feature type="transmembrane region" description="Helical" evidence="7">
    <location>
        <begin position="15"/>
        <end position="41"/>
    </location>
</feature>
<evidence type="ECO:0000256" key="1">
    <source>
        <dbReference type="ARBA" id="ARBA00006432"/>
    </source>
</evidence>
<proteinExistence type="inferred from homology"/>
<dbReference type="PANTHER" id="PTHR43272:SF83">
    <property type="entry name" value="ACYL-COA SYNTHETASE LONG-CHAIN, ISOFORM J"/>
    <property type="match status" value="1"/>
</dbReference>
<evidence type="ECO:0000256" key="5">
    <source>
        <dbReference type="ARBA" id="ARBA00022840"/>
    </source>
</evidence>
<dbReference type="Pfam" id="PF00501">
    <property type="entry name" value="AMP-binding"/>
    <property type="match status" value="1"/>
</dbReference>
<dbReference type="PANTHER" id="PTHR43272">
    <property type="entry name" value="LONG-CHAIN-FATTY-ACID--COA LIGASE"/>
    <property type="match status" value="1"/>
</dbReference>
<keyword evidence="7" id="KW-1133">Transmembrane helix</keyword>
<evidence type="ECO:0000313" key="10">
    <source>
        <dbReference type="Proteomes" id="UP000031668"/>
    </source>
</evidence>
<dbReference type="SUPFAM" id="SSF56801">
    <property type="entry name" value="Acetyl-CoA synthetase-like"/>
    <property type="match status" value="1"/>
</dbReference>
<keyword evidence="4" id="KW-0276">Fatty acid metabolism</keyword>
<evidence type="ECO:0000256" key="3">
    <source>
        <dbReference type="ARBA" id="ARBA00022741"/>
    </source>
</evidence>
<protein>
    <recommendedName>
        <fullName evidence="6">long-chain-fatty-acid--CoA ligase</fullName>
        <ecNumber evidence="6">6.2.1.3</ecNumber>
    </recommendedName>
</protein>
<dbReference type="GO" id="GO:0004467">
    <property type="term" value="F:long-chain fatty acid-CoA ligase activity"/>
    <property type="evidence" value="ECO:0007669"/>
    <property type="project" value="UniProtKB-EC"/>
</dbReference>
<evidence type="ECO:0000259" key="8">
    <source>
        <dbReference type="Pfam" id="PF00501"/>
    </source>
</evidence>
<comment type="caution">
    <text evidence="9">The sequence shown here is derived from an EMBL/GenBank/DDBJ whole genome shotgun (WGS) entry which is preliminary data.</text>
</comment>
<sequence length="641" mass="72611">MEELKPLRLLPNPRWYERIIACFIKLIGYIFGSFTLLTHFLRYGFGPNERSFQNNTLSYQEGKSTVYKCKDQPPDPCDMDGVITINQLIRRAGQLYSDKPCIGRRSLLGKITKRCSQTQKELVKYKLGDFVWKDYKTVISEIDKLAKNLLELGFDDQNKIALFCNTSPDWLVMALSLIWISSLFVTLYSTLSDESIVHSLNITEVVGVVVDERTLPRIQKLLDKVKCIKYIIVATYIEGVPQVKCVSVGDVKYFILKELIDKDSITDIQLKNPEPDSLAFIMFTSGSTDVPKGVMISHKNIITQFGLVEFMRSQVSDELSNMDHVYAAYLPSSHIFECVFELLIFGSGNAIGFCTPLTLFKGSPMLIQGYKGDLTSLRPTIMITVPLLLDRVKRGVMSKLRSQTRLKQLLFECFYEMKMKYRHYGIETPFIDQYVFRNLKSIFGGNLVIGVVGGASLSQDLEEFANICLGNFKQGYGLTETTSGVLLINYNYMKTGSCGSPLPFAEIKLGPWSYDGGHLYDFPTGEIMVSGDCLSLGYYKNEELTNKSFVRDKTTGKRWFYTGDIGTVLPDMTIRIIDRKKDIVKLTHGEYVSLVKIESIISECDLVEFVCVLPNEGMNCLVAFIVPQRSNTKNGWKKSLK</sequence>
<keyword evidence="10" id="KW-1185">Reference proteome</keyword>
<keyword evidence="7" id="KW-0812">Transmembrane</keyword>
<dbReference type="InterPro" id="IPR000873">
    <property type="entry name" value="AMP-dep_synth/lig_dom"/>
</dbReference>
<name>A0A0C2N107_THEKT</name>
<dbReference type="OMA" id="CAELVCI"/>
<evidence type="ECO:0000256" key="6">
    <source>
        <dbReference type="ARBA" id="ARBA00026121"/>
    </source>
</evidence>
<dbReference type="GO" id="GO:0005783">
    <property type="term" value="C:endoplasmic reticulum"/>
    <property type="evidence" value="ECO:0007669"/>
    <property type="project" value="TreeGrafter"/>
</dbReference>
<evidence type="ECO:0000313" key="9">
    <source>
        <dbReference type="EMBL" id="KII67562.1"/>
    </source>
</evidence>
<dbReference type="EC" id="6.2.1.3" evidence="6"/>
<reference evidence="9 10" key="1">
    <citation type="journal article" date="2014" name="Genome Biol. Evol.">
        <title>The genome of the myxosporean Thelohanellus kitauei shows adaptations to nutrient acquisition within its fish host.</title>
        <authorList>
            <person name="Yang Y."/>
            <person name="Xiong J."/>
            <person name="Zhou Z."/>
            <person name="Huo F."/>
            <person name="Miao W."/>
            <person name="Ran C."/>
            <person name="Liu Y."/>
            <person name="Zhang J."/>
            <person name="Feng J."/>
            <person name="Wang M."/>
            <person name="Wang M."/>
            <person name="Wang L."/>
            <person name="Yao B."/>
        </authorList>
    </citation>
    <scope>NUCLEOTIDE SEQUENCE [LARGE SCALE GENOMIC DNA]</scope>
    <source>
        <strain evidence="9">Wuqing</strain>
    </source>
</reference>
<dbReference type="InterPro" id="IPR042099">
    <property type="entry name" value="ANL_N_sf"/>
</dbReference>
<keyword evidence="5" id="KW-0067">ATP-binding</keyword>
<evidence type="ECO:0000256" key="4">
    <source>
        <dbReference type="ARBA" id="ARBA00022832"/>
    </source>
</evidence>
<dbReference type="GO" id="GO:0005524">
    <property type="term" value="F:ATP binding"/>
    <property type="evidence" value="ECO:0007669"/>
    <property type="project" value="UniProtKB-KW"/>
</dbReference>